<dbReference type="InterPro" id="IPR029000">
    <property type="entry name" value="Cyclophilin-like_dom_sf"/>
</dbReference>
<sequence>MLELKYSPLGDAAVRVSFGDSISTEVNRQIRSFCEVLKTAAPKGVIEWTPSYTAVTVFYEPLETTYHHLVSNLQNLFRKLEAFPTSKTRCVTVPVCYGGKFGPDLINVASHNNLTQEEVIEIHSKAKYMIHMLGFTPGFPYMGGMPKVISTPRLAVPRSSVPVGSVGIAGEQTGIYSLSTPGGWQIIGRTPLVLYDSNRTTPSLFEAGDYVQFCPIEKKEYEEIASLIEKQAYRLEYELIED</sequence>
<dbReference type="Pfam" id="PF02682">
    <property type="entry name" value="CT_C_D"/>
    <property type="match status" value="1"/>
</dbReference>
<dbReference type="SUPFAM" id="SSF50891">
    <property type="entry name" value="Cyclophilin-like"/>
    <property type="match status" value="1"/>
</dbReference>
<dbReference type="Gene3D" id="3.30.1360.40">
    <property type="match status" value="1"/>
</dbReference>
<keyword evidence="6" id="KW-1185">Reference proteome</keyword>
<comment type="caution">
    <text evidence="5">The sequence shown here is derived from an EMBL/GenBank/DDBJ whole genome shotgun (WGS) entry which is preliminary data.</text>
</comment>
<keyword evidence="2" id="KW-0378">Hydrolase</keyword>
<feature type="domain" description="Carboxyltransferase" evidence="4">
    <location>
        <begin position="4"/>
        <end position="205"/>
    </location>
</feature>
<dbReference type="Gene3D" id="2.40.100.10">
    <property type="entry name" value="Cyclophilin-like"/>
    <property type="match status" value="1"/>
</dbReference>
<dbReference type="GO" id="GO:0016787">
    <property type="term" value="F:hydrolase activity"/>
    <property type="evidence" value="ECO:0007669"/>
    <property type="project" value="UniProtKB-KW"/>
</dbReference>
<evidence type="ECO:0000256" key="2">
    <source>
        <dbReference type="ARBA" id="ARBA00022801"/>
    </source>
</evidence>
<evidence type="ECO:0000313" key="6">
    <source>
        <dbReference type="Proteomes" id="UP000180098"/>
    </source>
</evidence>
<dbReference type="InterPro" id="IPR003833">
    <property type="entry name" value="CT_C_D"/>
</dbReference>
<dbReference type="EMBL" id="MLQQ01000010">
    <property type="protein sequence ID" value="OIJ14053.1"/>
    <property type="molecule type" value="Genomic_DNA"/>
</dbReference>
<gene>
    <name evidence="5" type="ORF">BKP35_07575</name>
</gene>
<dbReference type="InterPro" id="IPR010016">
    <property type="entry name" value="PxpB"/>
</dbReference>
<dbReference type="PANTHER" id="PTHR34698">
    <property type="entry name" value="5-OXOPROLINASE SUBUNIT B"/>
    <property type="match status" value="1"/>
</dbReference>
<dbReference type="SUPFAM" id="SSF160467">
    <property type="entry name" value="PH0987 N-terminal domain-like"/>
    <property type="match status" value="1"/>
</dbReference>
<dbReference type="Proteomes" id="UP000180098">
    <property type="component" value="Unassembled WGS sequence"/>
</dbReference>
<dbReference type="SMART" id="SM00796">
    <property type="entry name" value="AHS1"/>
    <property type="match status" value="1"/>
</dbReference>
<dbReference type="PANTHER" id="PTHR34698:SF2">
    <property type="entry name" value="5-OXOPROLINASE SUBUNIT B"/>
    <property type="match status" value="1"/>
</dbReference>
<dbReference type="RefSeq" id="WP_071312748.1">
    <property type="nucleotide sequence ID" value="NZ_MLQQ01000010.1"/>
</dbReference>
<dbReference type="NCBIfam" id="TIGR00370">
    <property type="entry name" value="5-oxoprolinase subunit PxpB"/>
    <property type="match status" value="1"/>
</dbReference>
<evidence type="ECO:0000256" key="3">
    <source>
        <dbReference type="ARBA" id="ARBA00022840"/>
    </source>
</evidence>
<evidence type="ECO:0000256" key="1">
    <source>
        <dbReference type="ARBA" id="ARBA00022741"/>
    </source>
</evidence>
<keyword evidence="1" id="KW-0547">Nucleotide-binding</keyword>
<organism evidence="5 6">
    <name type="scientific">Anaerobacillus arseniciselenatis</name>
    <dbReference type="NCBI Taxonomy" id="85682"/>
    <lineage>
        <taxon>Bacteria</taxon>
        <taxon>Bacillati</taxon>
        <taxon>Bacillota</taxon>
        <taxon>Bacilli</taxon>
        <taxon>Bacillales</taxon>
        <taxon>Bacillaceae</taxon>
        <taxon>Anaerobacillus</taxon>
    </lineage>
</organism>
<name>A0A1S2LPK2_9BACI</name>
<dbReference type="AlphaFoldDB" id="A0A1S2LPK2"/>
<accession>A0A1S2LPK2</accession>
<proteinExistence type="predicted"/>
<dbReference type="GO" id="GO:0005524">
    <property type="term" value="F:ATP binding"/>
    <property type="evidence" value="ECO:0007669"/>
    <property type="project" value="UniProtKB-KW"/>
</dbReference>
<evidence type="ECO:0000259" key="4">
    <source>
        <dbReference type="SMART" id="SM00796"/>
    </source>
</evidence>
<protein>
    <recommendedName>
        <fullName evidence="4">Carboxyltransferase domain-containing protein</fullName>
    </recommendedName>
</protein>
<reference evidence="5 6" key="1">
    <citation type="submission" date="2016-10" db="EMBL/GenBank/DDBJ databases">
        <title>Draft genome sequences of four alkaliphilic bacteria belonging to the Anaerobacillus genus.</title>
        <authorList>
            <person name="Bassil N.M."/>
            <person name="Lloyd J.R."/>
        </authorList>
    </citation>
    <scope>NUCLEOTIDE SEQUENCE [LARGE SCALE GENOMIC DNA]</scope>
    <source>
        <strain evidence="5 6">DSM 15340</strain>
    </source>
</reference>
<evidence type="ECO:0000313" key="5">
    <source>
        <dbReference type="EMBL" id="OIJ14053.1"/>
    </source>
</evidence>
<keyword evidence="3" id="KW-0067">ATP-binding</keyword>